<dbReference type="GO" id="GO:0005506">
    <property type="term" value="F:iron ion binding"/>
    <property type="evidence" value="ECO:0007669"/>
    <property type="project" value="InterPro"/>
</dbReference>
<accession>A0A5J6MR49</accession>
<evidence type="ECO:0000256" key="2">
    <source>
        <dbReference type="ARBA" id="ARBA00022723"/>
    </source>
</evidence>
<dbReference type="Pfam" id="PF13640">
    <property type="entry name" value="2OG-FeII_Oxy_3"/>
    <property type="match status" value="1"/>
</dbReference>
<sequence length="363" mass="39479">MSPGVAESSRDPAIELAAPTATLAPGDRVPNFVLADQEGAFRAFYDRSRGNPLALLVLLEGAIDGEIAGLRAAAARAAGAGLDLLVVAPDDGAKLKALATETPLGQLLLVDTKRTIINGLVKAAALLPAPGLWLLLDANQRLIEARVGAGLADWAMGRLVELTPPVPAQTLDRVAPALLVPNVLDRAACAALIERWHRLGHDEGSVNSIVDGEEVRRVHHNMKKRRDHAIQDERLLKTLVGIIGRRIAPELDKAFGFNRFRFDRFIITCYDADRGDYFRRHRDNSSPSTADRRFALTLNLNSEEHDGGELLFPEYGPHRYRPGTGGAILFSCSLMHEALPVTRGRRFTLLSFLRSPEPGGPAR</sequence>
<dbReference type="InterPro" id="IPR044862">
    <property type="entry name" value="Pro_4_hyd_alph_FE2OG_OXY"/>
</dbReference>
<comment type="cofactor">
    <cofactor evidence="1">
        <name>L-ascorbate</name>
        <dbReference type="ChEBI" id="CHEBI:38290"/>
    </cofactor>
</comment>
<dbReference type="GO" id="GO:0031418">
    <property type="term" value="F:L-ascorbic acid binding"/>
    <property type="evidence" value="ECO:0007669"/>
    <property type="project" value="UniProtKB-KW"/>
</dbReference>
<keyword evidence="5" id="KW-0560">Oxidoreductase</keyword>
<evidence type="ECO:0000259" key="7">
    <source>
        <dbReference type="PROSITE" id="PS51471"/>
    </source>
</evidence>
<dbReference type="AlphaFoldDB" id="A0A5J6MR49"/>
<dbReference type="SMART" id="SM00702">
    <property type="entry name" value="P4Hc"/>
    <property type="match status" value="1"/>
</dbReference>
<dbReference type="KEGG" id="htq:FRZ44_52190"/>
<keyword evidence="2" id="KW-0479">Metal-binding</keyword>
<keyword evidence="3" id="KW-0847">Vitamin C</keyword>
<dbReference type="OrthoDB" id="255432at2"/>
<evidence type="ECO:0000256" key="1">
    <source>
        <dbReference type="ARBA" id="ARBA00001961"/>
    </source>
</evidence>
<dbReference type="PROSITE" id="PS51471">
    <property type="entry name" value="FE2OG_OXY"/>
    <property type="match status" value="1"/>
</dbReference>
<evidence type="ECO:0000256" key="6">
    <source>
        <dbReference type="ARBA" id="ARBA00023004"/>
    </source>
</evidence>
<reference evidence="8 9" key="1">
    <citation type="submission" date="2019-08" db="EMBL/GenBank/DDBJ databases">
        <title>Hyperibacter terrae gen. nov., sp. nov. and Hyperibacter viscosus sp. nov., two new members in the family Rhodospirillaceae isolated from the rhizosphere of Hypericum perforatum.</title>
        <authorList>
            <person name="Noviana Z."/>
        </authorList>
    </citation>
    <scope>NUCLEOTIDE SEQUENCE [LARGE SCALE GENOMIC DNA]</scope>
    <source>
        <strain evidence="8 9">R5913</strain>
    </source>
</reference>
<protein>
    <recommendedName>
        <fullName evidence="7">Fe2OG dioxygenase domain-containing protein</fullName>
    </recommendedName>
</protein>
<dbReference type="GO" id="GO:0016705">
    <property type="term" value="F:oxidoreductase activity, acting on paired donors, with incorporation or reduction of molecular oxygen"/>
    <property type="evidence" value="ECO:0007669"/>
    <property type="project" value="InterPro"/>
</dbReference>
<keyword evidence="6" id="KW-0408">Iron</keyword>
<dbReference type="Proteomes" id="UP000326202">
    <property type="component" value="Chromosome"/>
</dbReference>
<evidence type="ECO:0000256" key="5">
    <source>
        <dbReference type="ARBA" id="ARBA00023002"/>
    </source>
</evidence>
<name>A0A5J6MR49_9PROT</name>
<keyword evidence="4" id="KW-0223">Dioxygenase</keyword>
<evidence type="ECO:0000313" key="8">
    <source>
        <dbReference type="EMBL" id="QEX19904.1"/>
    </source>
</evidence>
<evidence type="ECO:0000313" key="9">
    <source>
        <dbReference type="Proteomes" id="UP000326202"/>
    </source>
</evidence>
<dbReference type="InterPro" id="IPR005123">
    <property type="entry name" value="Oxoglu/Fe-dep_dioxygenase_dom"/>
</dbReference>
<evidence type="ECO:0000256" key="4">
    <source>
        <dbReference type="ARBA" id="ARBA00022964"/>
    </source>
</evidence>
<dbReference type="GO" id="GO:0051213">
    <property type="term" value="F:dioxygenase activity"/>
    <property type="evidence" value="ECO:0007669"/>
    <property type="project" value="UniProtKB-KW"/>
</dbReference>
<proteinExistence type="predicted"/>
<dbReference type="InterPro" id="IPR006620">
    <property type="entry name" value="Pro_4_hyd_alph"/>
</dbReference>
<organism evidence="8 9">
    <name type="scientific">Hypericibacter terrae</name>
    <dbReference type="NCBI Taxonomy" id="2602015"/>
    <lineage>
        <taxon>Bacteria</taxon>
        <taxon>Pseudomonadati</taxon>
        <taxon>Pseudomonadota</taxon>
        <taxon>Alphaproteobacteria</taxon>
        <taxon>Rhodospirillales</taxon>
        <taxon>Dongiaceae</taxon>
        <taxon>Hypericibacter</taxon>
    </lineage>
</organism>
<dbReference type="Gene3D" id="3.40.30.10">
    <property type="entry name" value="Glutaredoxin"/>
    <property type="match status" value="1"/>
</dbReference>
<dbReference type="EMBL" id="CP042906">
    <property type="protein sequence ID" value="QEX19904.1"/>
    <property type="molecule type" value="Genomic_DNA"/>
</dbReference>
<feature type="domain" description="Fe2OG dioxygenase" evidence="7">
    <location>
        <begin position="261"/>
        <end position="355"/>
    </location>
</feature>
<dbReference type="Gene3D" id="2.60.120.620">
    <property type="entry name" value="q2cbj1_9rhob like domain"/>
    <property type="match status" value="1"/>
</dbReference>
<keyword evidence="9" id="KW-1185">Reference proteome</keyword>
<gene>
    <name evidence="8" type="ORF">FRZ44_52190</name>
</gene>
<dbReference type="RefSeq" id="WP_151179923.1">
    <property type="nucleotide sequence ID" value="NZ_CP042906.1"/>
</dbReference>
<evidence type="ECO:0000256" key="3">
    <source>
        <dbReference type="ARBA" id="ARBA00022896"/>
    </source>
</evidence>